<keyword evidence="2" id="KW-1185">Reference proteome</keyword>
<comment type="caution">
    <text evidence="1">The sequence shown here is derived from an EMBL/GenBank/DDBJ whole genome shotgun (WGS) entry which is preliminary data.</text>
</comment>
<name>A0A9N9LF42_9HELO</name>
<dbReference type="EMBL" id="CAJVRM010000032">
    <property type="protein sequence ID" value="CAG8971995.1"/>
    <property type="molecule type" value="Genomic_DNA"/>
</dbReference>
<proteinExistence type="predicted"/>
<gene>
    <name evidence="1" type="ORF">HYALB_00008280</name>
</gene>
<sequence length="218" mass="25170">MVLTFETMPAEIKDMIVLKGILLARRADNRCPTIIKAFAFNHYFKRIITLYRQVNGEITEDTQEEWKAKRLRETLKINHLMMVPHQYERSLVECIFFNMRGDKMLLMNNLQSITIDFTNMLNTLNCVQYTALCLMVASRRFEKLTIKHHRHINLKELIGHIENGLGSDVQGGVDGVTSVRFVKMEPDGVNSYQYVFWEAAPGNCLRCKRVGFASSPPP</sequence>
<dbReference type="AlphaFoldDB" id="A0A9N9LF42"/>
<evidence type="ECO:0000313" key="2">
    <source>
        <dbReference type="Proteomes" id="UP000701801"/>
    </source>
</evidence>
<organism evidence="1 2">
    <name type="scientific">Hymenoscyphus albidus</name>
    <dbReference type="NCBI Taxonomy" id="595503"/>
    <lineage>
        <taxon>Eukaryota</taxon>
        <taxon>Fungi</taxon>
        <taxon>Dikarya</taxon>
        <taxon>Ascomycota</taxon>
        <taxon>Pezizomycotina</taxon>
        <taxon>Leotiomycetes</taxon>
        <taxon>Helotiales</taxon>
        <taxon>Helotiaceae</taxon>
        <taxon>Hymenoscyphus</taxon>
    </lineage>
</organism>
<accession>A0A9N9LF42</accession>
<dbReference type="Proteomes" id="UP000701801">
    <property type="component" value="Unassembled WGS sequence"/>
</dbReference>
<evidence type="ECO:0000313" key="1">
    <source>
        <dbReference type="EMBL" id="CAG8971995.1"/>
    </source>
</evidence>
<protein>
    <submittedName>
        <fullName evidence="1">Uncharacterized protein</fullName>
    </submittedName>
</protein>
<dbReference type="OrthoDB" id="10298856at2759"/>
<reference evidence="1" key="1">
    <citation type="submission" date="2021-07" db="EMBL/GenBank/DDBJ databases">
        <authorList>
            <person name="Durling M."/>
        </authorList>
    </citation>
    <scope>NUCLEOTIDE SEQUENCE</scope>
</reference>